<feature type="region of interest" description="Disordered" evidence="2">
    <location>
        <begin position="157"/>
        <end position="185"/>
    </location>
</feature>
<dbReference type="Proteomes" id="UP000095283">
    <property type="component" value="Unplaced"/>
</dbReference>
<dbReference type="InterPro" id="IPR029071">
    <property type="entry name" value="Ubiquitin-like_domsf"/>
</dbReference>
<evidence type="ECO:0000256" key="1">
    <source>
        <dbReference type="SAM" id="Coils"/>
    </source>
</evidence>
<feature type="transmembrane region" description="Helical" evidence="3">
    <location>
        <begin position="49"/>
        <end position="67"/>
    </location>
</feature>
<dbReference type="AlphaFoldDB" id="A0A1I7WXV2"/>
<feature type="compositionally biased region" description="Low complexity" evidence="2">
    <location>
        <begin position="167"/>
        <end position="180"/>
    </location>
</feature>
<keyword evidence="1" id="KW-0175">Coiled coil</keyword>
<dbReference type="Gene3D" id="3.10.20.90">
    <property type="entry name" value="Phosphatidylinositol 3-kinase Catalytic Subunit, Chain A, domain 1"/>
    <property type="match status" value="1"/>
</dbReference>
<name>A0A1I7WXV2_HETBA</name>
<evidence type="ECO:0000259" key="4">
    <source>
        <dbReference type="Pfam" id="PF21712"/>
    </source>
</evidence>
<organism evidence="5 6">
    <name type="scientific">Heterorhabditis bacteriophora</name>
    <name type="common">Entomopathogenic nematode worm</name>
    <dbReference type="NCBI Taxonomy" id="37862"/>
    <lineage>
        <taxon>Eukaryota</taxon>
        <taxon>Metazoa</taxon>
        <taxon>Ecdysozoa</taxon>
        <taxon>Nematoda</taxon>
        <taxon>Chromadorea</taxon>
        <taxon>Rhabditida</taxon>
        <taxon>Rhabditina</taxon>
        <taxon>Rhabditomorpha</taxon>
        <taxon>Strongyloidea</taxon>
        <taxon>Heterorhabditidae</taxon>
        <taxon>Heterorhabditis</taxon>
    </lineage>
</organism>
<evidence type="ECO:0000256" key="2">
    <source>
        <dbReference type="SAM" id="MobiDB-lite"/>
    </source>
</evidence>
<evidence type="ECO:0000256" key="3">
    <source>
        <dbReference type="SAM" id="Phobius"/>
    </source>
</evidence>
<evidence type="ECO:0000313" key="6">
    <source>
        <dbReference type="WBParaSite" id="Hba_09968"/>
    </source>
</evidence>
<keyword evidence="3" id="KW-1133">Transmembrane helix</keyword>
<dbReference type="PANTHER" id="PTHR15286:SF6">
    <property type="entry name" value="GH01133P"/>
    <property type="match status" value="1"/>
</dbReference>
<dbReference type="Pfam" id="PF21712">
    <property type="entry name" value="RASSF8-10_RA"/>
    <property type="match status" value="1"/>
</dbReference>
<dbReference type="PANTHER" id="PTHR15286">
    <property type="entry name" value="RAS-ASSOCIATING DOMAIN CONTAINING PROTEIN"/>
    <property type="match status" value="1"/>
</dbReference>
<accession>A0A1I7WXV2</accession>
<reference evidence="6" key="1">
    <citation type="submission" date="2016-11" db="UniProtKB">
        <authorList>
            <consortium name="WormBaseParasite"/>
        </authorList>
    </citation>
    <scope>IDENTIFICATION</scope>
</reference>
<proteinExistence type="predicted"/>
<keyword evidence="5" id="KW-1185">Reference proteome</keyword>
<dbReference type="InterPro" id="IPR033593">
    <property type="entry name" value="N-RASSF"/>
</dbReference>
<feature type="coiled-coil region" evidence="1">
    <location>
        <begin position="242"/>
        <end position="269"/>
    </location>
</feature>
<evidence type="ECO:0000313" key="5">
    <source>
        <dbReference type="Proteomes" id="UP000095283"/>
    </source>
</evidence>
<keyword evidence="3" id="KW-0472">Membrane</keyword>
<feature type="domain" description="Ras association" evidence="4">
    <location>
        <begin position="92"/>
        <end position="154"/>
    </location>
</feature>
<sequence length="303" mass="34644">MTRRSQAAHSRLQPNNLLAKAHEHYQTNGPGKVVRGSKEKMVYLRERKALKTIGIVVLGKICLIIYFKLHYLLDIYMELKVIVEGIERSVTGITEQTTCAQIIYALAHATSQKGRFIMLEKFRNAERRLSPNDKPLEVLQKWSDKAPNVMFVMKRVESEDDVNPNPSTTTTKTSSIPTQSRSTTSLPAYNIGTLTRNRPPPPDYNTVMEQKFASLSRGTHSRPSLPIPQAEDITIAKMGLSHNDLMNLIEKQRQTIEKQRENLFNAELMLPSPTERELLQLERQQDELTFLTIFKHNLGKKCF</sequence>
<dbReference type="WBParaSite" id="Hba_09968">
    <property type="protein sequence ID" value="Hba_09968"/>
    <property type="gene ID" value="Hba_09968"/>
</dbReference>
<keyword evidence="3" id="KW-0812">Transmembrane</keyword>
<dbReference type="SUPFAM" id="SSF54236">
    <property type="entry name" value="Ubiquitin-like"/>
    <property type="match status" value="1"/>
</dbReference>
<dbReference type="InterPro" id="IPR048945">
    <property type="entry name" value="RASSF8/10_RA"/>
</dbReference>
<protein>
    <submittedName>
        <fullName evidence="6">Ras-associating domain-containing protein</fullName>
    </submittedName>
</protein>